<keyword evidence="1 2" id="KW-0732">Signal</keyword>
<evidence type="ECO:0000313" key="3">
    <source>
        <dbReference type="EMBL" id="ABF41275.1"/>
    </source>
</evidence>
<name>Q1IPC5_KORVE</name>
<dbReference type="eggNOG" id="COG3511">
    <property type="taxonomic scope" value="Bacteria"/>
</dbReference>
<dbReference type="EMBL" id="CP000360">
    <property type="protein sequence ID" value="ABF41275.1"/>
    <property type="molecule type" value="Genomic_DNA"/>
</dbReference>
<dbReference type="HOGENOM" id="CLU_582383_0_0_0"/>
<dbReference type="eggNOG" id="COG2706">
    <property type="taxonomic scope" value="Bacteria"/>
</dbReference>
<organism evidence="3 4">
    <name type="scientific">Koribacter versatilis (strain Ellin345)</name>
    <dbReference type="NCBI Taxonomy" id="204669"/>
    <lineage>
        <taxon>Bacteria</taxon>
        <taxon>Pseudomonadati</taxon>
        <taxon>Acidobacteriota</taxon>
        <taxon>Terriglobia</taxon>
        <taxon>Terriglobales</taxon>
        <taxon>Candidatus Korobacteraceae</taxon>
        <taxon>Candidatus Korobacter</taxon>
    </lineage>
</organism>
<dbReference type="EnsemblBacteria" id="ABF41275">
    <property type="protein sequence ID" value="ABF41275"/>
    <property type="gene ID" value="Acid345_2274"/>
</dbReference>
<proteinExistence type="predicted"/>
<evidence type="ECO:0000256" key="1">
    <source>
        <dbReference type="ARBA" id="ARBA00022729"/>
    </source>
</evidence>
<dbReference type="Gene3D" id="2.130.10.130">
    <property type="entry name" value="Integrin alpha, N-terminal"/>
    <property type="match status" value="2"/>
</dbReference>
<evidence type="ECO:0000256" key="2">
    <source>
        <dbReference type="SAM" id="SignalP"/>
    </source>
</evidence>
<dbReference type="SUPFAM" id="SSF69318">
    <property type="entry name" value="Integrin alpha N-terminal domain"/>
    <property type="match status" value="1"/>
</dbReference>
<dbReference type="GO" id="GO:0007229">
    <property type="term" value="P:integrin-mediated signaling pathway"/>
    <property type="evidence" value="ECO:0007669"/>
    <property type="project" value="UniProtKB-KW"/>
</dbReference>
<protein>
    <submittedName>
        <fullName evidence="3">Integrin-like protein</fullName>
    </submittedName>
</protein>
<reference evidence="3 4" key="1">
    <citation type="journal article" date="2009" name="Appl. Environ. Microbiol.">
        <title>Three genomes from the phylum Acidobacteria provide insight into the lifestyles of these microorganisms in soils.</title>
        <authorList>
            <person name="Ward N.L."/>
            <person name="Challacombe J.F."/>
            <person name="Janssen P.H."/>
            <person name="Henrissat B."/>
            <person name="Coutinho P.M."/>
            <person name="Wu M."/>
            <person name="Xie G."/>
            <person name="Haft D.H."/>
            <person name="Sait M."/>
            <person name="Badger J."/>
            <person name="Barabote R.D."/>
            <person name="Bradley B."/>
            <person name="Brettin T.S."/>
            <person name="Brinkac L.M."/>
            <person name="Bruce D."/>
            <person name="Creasy T."/>
            <person name="Daugherty S.C."/>
            <person name="Davidsen T.M."/>
            <person name="DeBoy R.T."/>
            <person name="Detter J.C."/>
            <person name="Dodson R.J."/>
            <person name="Durkin A.S."/>
            <person name="Ganapathy A."/>
            <person name="Gwinn-Giglio M."/>
            <person name="Han C.S."/>
            <person name="Khouri H."/>
            <person name="Kiss H."/>
            <person name="Kothari S.P."/>
            <person name="Madupu R."/>
            <person name="Nelson K.E."/>
            <person name="Nelson W.C."/>
            <person name="Paulsen I."/>
            <person name="Penn K."/>
            <person name="Ren Q."/>
            <person name="Rosovitz M.J."/>
            <person name="Selengut J.D."/>
            <person name="Shrivastava S."/>
            <person name="Sullivan S.A."/>
            <person name="Tapia R."/>
            <person name="Thompson L.S."/>
            <person name="Watkins K.L."/>
            <person name="Yang Q."/>
            <person name="Yu C."/>
            <person name="Zafar N."/>
            <person name="Zhou L."/>
            <person name="Kuske C.R."/>
        </authorList>
    </citation>
    <scope>NUCLEOTIDE SEQUENCE [LARGE SCALE GENOMIC DNA]</scope>
    <source>
        <strain evidence="3 4">Ellin345</strain>
    </source>
</reference>
<dbReference type="InterPro" id="IPR028994">
    <property type="entry name" value="Integrin_alpha_N"/>
</dbReference>
<dbReference type="Proteomes" id="UP000002432">
    <property type="component" value="Chromosome"/>
</dbReference>
<dbReference type="STRING" id="204669.Acid345_2274"/>
<dbReference type="OrthoDB" id="112218at2"/>
<feature type="chain" id="PRO_5004191025" evidence="2">
    <location>
        <begin position="20"/>
        <end position="469"/>
    </location>
</feature>
<evidence type="ECO:0000313" key="4">
    <source>
        <dbReference type="Proteomes" id="UP000002432"/>
    </source>
</evidence>
<sequence>MRVPRLLVLLLLWVSPVFAQVTYKASFYTSSGTPGYSALADFNRDGYPDMAIVNSGTIDIFFNDHSGGFGAYTSYNSPSGGPIIAVDVNGDGWPDLVIAGGGGTVLLNNGDGTFRPGTAPTTKAPASSFVAGDFNKDGKVDLAAVEGTQIEILLNNGSGTFHSGQVLAMAGGSSNAVVGDFDSDGNLDIANVEAVKTLVWWGKGDGTFAAPLQIARPNSDNLSSIAAADFNNDGLPDLAVSSNGGDSNCDPNNGPICGTTTAHIYKNLGARKFALVPPSYTMGPAHDGTLFAVDLDGDLNPDLVNLFNAAGVYSGDLSYRAGKGNGTFGDELSIDSPSAIDVQFRDLNLDSRTDVVVPEYFPSSEVNVYLATSGYKNCTGANSAALHAKVCAPANNATVSSPVLITAAGNSPIGVQRLEVWVDGKKVYQKLGDQMNKRIPMTTGRHRVAVVAVDKYIGTSSTVEYVNVQ</sequence>
<gene>
    <name evidence="3" type="ordered locus">Acid345_2274</name>
</gene>
<dbReference type="InterPro" id="IPR013783">
    <property type="entry name" value="Ig-like_fold"/>
</dbReference>
<dbReference type="InterPro" id="IPR013517">
    <property type="entry name" value="FG-GAP"/>
</dbReference>
<feature type="signal peptide" evidence="2">
    <location>
        <begin position="1"/>
        <end position="19"/>
    </location>
</feature>
<dbReference type="Gene3D" id="2.60.40.10">
    <property type="entry name" value="Immunoglobulins"/>
    <property type="match status" value="1"/>
</dbReference>
<dbReference type="Pfam" id="PF17957">
    <property type="entry name" value="Big_7"/>
    <property type="match status" value="1"/>
</dbReference>
<keyword evidence="3" id="KW-0401">Integrin</keyword>
<dbReference type="Pfam" id="PF13517">
    <property type="entry name" value="FG-GAP_3"/>
    <property type="match status" value="2"/>
</dbReference>
<dbReference type="PANTHER" id="PTHR46580">
    <property type="entry name" value="SENSOR KINASE-RELATED"/>
    <property type="match status" value="1"/>
</dbReference>
<keyword evidence="4" id="KW-1185">Reference proteome</keyword>
<dbReference type="AlphaFoldDB" id="Q1IPC5"/>
<dbReference type="PANTHER" id="PTHR46580:SF4">
    <property type="entry name" value="ATP_GTP-BINDING PROTEIN"/>
    <property type="match status" value="1"/>
</dbReference>
<dbReference type="KEGG" id="aba:Acid345_2274"/>
<accession>Q1IPC5</accession>
<dbReference type="RefSeq" id="WP_011523076.1">
    <property type="nucleotide sequence ID" value="NC_008009.1"/>
</dbReference>